<reference evidence="1 2" key="1">
    <citation type="submission" date="2021-06" db="EMBL/GenBank/DDBJ databases">
        <authorList>
            <person name="Palmer J.M."/>
        </authorList>
    </citation>
    <scope>NUCLEOTIDE SEQUENCE [LARGE SCALE GENOMIC DNA]</scope>
    <source>
        <strain evidence="2">if_2019</strain>
        <tissue evidence="1">Muscle</tissue>
    </source>
</reference>
<evidence type="ECO:0000313" key="1">
    <source>
        <dbReference type="EMBL" id="MEQ2226444.1"/>
    </source>
</evidence>
<gene>
    <name evidence="1" type="ORF">ILYODFUR_027540</name>
</gene>
<comment type="caution">
    <text evidence="1">The sequence shown here is derived from an EMBL/GenBank/DDBJ whole genome shotgun (WGS) entry which is preliminary data.</text>
</comment>
<evidence type="ECO:0000313" key="2">
    <source>
        <dbReference type="Proteomes" id="UP001482620"/>
    </source>
</evidence>
<dbReference type="Proteomes" id="UP001482620">
    <property type="component" value="Unassembled WGS sequence"/>
</dbReference>
<proteinExistence type="predicted"/>
<name>A0ABV0T0X1_9TELE</name>
<protein>
    <submittedName>
        <fullName evidence="1">Uncharacterized protein</fullName>
    </submittedName>
</protein>
<keyword evidence="2" id="KW-1185">Reference proteome</keyword>
<dbReference type="EMBL" id="JAHRIQ010015225">
    <property type="protein sequence ID" value="MEQ2226444.1"/>
    <property type="molecule type" value="Genomic_DNA"/>
</dbReference>
<feature type="non-terminal residue" evidence="1">
    <location>
        <position position="1"/>
    </location>
</feature>
<sequence length="118" mass="13688">LSSSYEAQMKSLLRIVRIFCHVFRLGPSSPNNGNDMGYNGNKTPRSQVFKQYHTFVFHLSCDLLVAAVFDICMQICHSEAGLQSFATCVQLLDTPDWWSTSPWRHFLPRNDFHFNWNN</sequence>
<organism evidence="1 2">
    <name type="scientific">Ilyodon furcidens</name>
    <name type="common">goldbreast splitfin</name>
    <dbReference type="NCBI Taxonomy" id="33524"/>
    <lineage>
        <taxon>Eukaryota</taxon>
        <taxon>Metazoa</taxon>
        <taxon>Chordata</taxon>
        <taxon>Craniata</taxon>
        <taxon>Vertebrata</taxon>
        <taxon>Euteleostomi</taxon>
        <taxon>Actinopterygii</taxon>
        <taxon>Neopterygii</taxon>
        <taxon>Teleostei</taxon>
        <taxon>Neoteleostei</taxon>
        <taxon>Acanthomorphata</taxon>
        <taxon>Ovalentaria</taxon>
        <taxon>Atherinomorphae</taxon>
        <taxon>Cyprinodontiformes</taxon>
        <taxon>Goodeidae</taxon>
        <taxon>Ilyodon</taxon>
    </lineage>
</organism>
<accession>A0ABV0T0X1</accession>